<proteinExistence type="predicted"/>
<keyword evidence="3" id="KW-1185">Reference proteome</keyword>
<dbReference type="Proteomes" id="UP000019140">
    <property type="component" value="Unassembled WGS sequence"/>
</dbReference>
<comment type="caution">
    <text evidence="2">The sequence shown here is derived from an EMBL/GenBank/DDBJ whole genome shotgun (WGS) entry which is preliminary data.</text>
</comment>
<dbReference type="InterPro" id="IPR022118">
    <property type="entry name" value="Peptidase_C70_AvrRpt2"/>
</dbReference>
<gene>
    <name evidence="2" type="ORF">ETSY2_41670</name>
</gene>
<reference evidence="2 3" key="1">
    <citation type="journal article" date="2014" name="Nature">
        <title>An environmental bacterial taxon with a large and distinct metabolic repertoire.</title>
        <authorList>
            <person name="Wilson M.C."/>
            <person name="Mori T."/>
            <person name="Ruckert C."/>
            <person name="Uria A.R."/>
            <person name="Helf M.J."/>
            <person name="Takada K."/>
            <person name="Gernert C."/>
            <person name="Steffens U.A."/>
            <person name="Heycke N."/>
            <person name="Schmitt S."/>
            <person name="Rinke C."/>
            <person name="Helfrich E.J."/>
            <person name="Brachmann A.O."/>
            <person name="Gurgui C."/>
            <person name="Wakimoto T."/>
            <person name="Kracht M."/>
            <person name="Crusemann M."/>
            <person name="Hentschel U."/>
            <person name="Abe I."/>
            <person name="Matsunaga S."/>
            <person name="Kalinowski J."/>
            <person name="Takeyama H."/>
            <person name="Piel J."/>
        </authorList>
    </citation>
    <scope>NUCLEOTIDE SEQUENCE [LARGE SCALE GENOMIC DNA]</scope>
    <source>
        <strain evidence="3">TSY2</strain>
    </source>
</reference>
<sequence>MKVYKGQLIGSSSGYQFHIIEIAFEARQLESKPKASASTVPFSVRAIASDAGDFIFEIPDDMVQVTPIRIAVYDPSGGLLTEGTVAALPVPSIPLQIQVQPGVPFELEPHPDPFSDAPALFSGRLIERDGRRTLNGRQIILYAKRKFADADSDPIETVLEITRSTPNGYFSMPYPKLFLVEARVDVSDNIDSSQTTITLDDEGRLPPAVQLLVTIPEDDTSGDTSEVDADTETPRAPGPEDLTNAPEVYTSDLGGGRCVELNKPNRTLEAYQYFKIVRTTDPFILGRKPKAPPRIPPPVMKLASKLALGYQSFDATLQLRSDVPDATRPPSTSYQESGLAVSASWRGYLDPDSTTKTIEQHALQLSPQVLASILRDPDGFTPMDLMAAERLSGFEYLNDLITSQGQSVSSRQEVTVNTPVDWEELPKFSQATTIAHGHILQFHQVWKANGYSMGDLLYSLPLAPCQKKEIVIVDWDRRESAIRSESRRFDERLDARLAHDRGISEVVKSVLTESIQGGSNSNVWGAGGGFGLGIPIGSGFLGIGAGGGAGGASADAWQNGSRTLTASSLQQLRERITQSASALRSQRATVVQSVRQGETHQVETEVVANHNHCHAITIEYFEVLQHFRIHQELVSVRECLFIPLIMSAFDDSKALRWRDALERHLLKPGLADGFDAIERIRVGYDGTDYPMGTYATQVMEAVSGELKLRLTIARPRDPQDDELPELYFSEVWGFFSSLFPSAAKDLYNTHLKNQENKDRIFQAELAPRIARAFVESMTVRFKRSDDSWRNANLDVTMVADYREGRSHLVRLNPANNTPKLPRNQIKGIEIRVASELPPGSKVIVEFASFQYTTDFHSETLYRSRRVRNDLKQNDPALFNTTRLTPLEQRNPRQEDLTKRRQLLKHLNENLEFYHRILWWRMDANRRFMLLAGFEAPFSDGRSVASVVENQLVAIVGNCLVMPVAPGFQLDPRYREASKPAAHNQPRPTLMDLYTPLTPPKPFSLSLPTKGVFAEAVIGACNSCEEIDDTRFWRWEQEPCPDEPTPIAPVTTESRRTSPPDLTPKDFPTPIVNIQNAPAAPAPTDLGAALQVLGNADAFRDITGLEQTQLNALAALQSSLKTAESFGKQAAGFVKAQGARRGLQRSLGAIDTALKKKLINKADAQELTAKAFNTALGTSSSAGKKPVEKQAVKDLMSLANQAPKSKVSVQDQEGDRIQTVTIEKDNTEQDLDPAIDFQVPGRLRMLQQPNDMACWATVATILLSWKFDRDYEIEDVLTIAGQEFLDIFNAEQGLKSTDKLVFLARLGLKVASRMDIRHVEAYEQLLRTPSPLWITADEDPSANFSVHARVLIGMRSGGTPENTEAILIDTATGTRACESFAVLMQKIEELAIGDDAFSGSFRPQIVHF</sequence>
<dbReference type="PATRIC" id="fig|1429439.4.peg.7005"/>
<evidence type="ECO:0000313" key="2">
    <source>
        <dbReference type="EMBL" id="ETW99050.1"/>
    </source>
</evidence>
<dbReference type="HOGENOM" id="CLU_253893_0_0_7"/>
<feature type="compositionally biased region" description="Acidic residues" evidence="1">
    <location>
        <begin position="216"/>
        <end position="231"/>
    </location>
</feature>
<evidence type="ECO:0000313" key="3">
    <source>
        <dbReference type="Proteomes" id="UP000019140"/>
    </source>
</evidence>
<name>W4LMW1_9BACT</name>
<protein>
    <submittedName>
        <fullName evidence="2">Uncharacterized protein</fullName>
    </submittedName>
</protein>
<organism evidence="2 3">
    <name type="scientific">Candidatus Entotheonella gemina</name>
    <dbReference type="NCBI Taxonomy" id="1429439"/>
    <lineage>
        <taxon>Bacteria</taxon>
        <taxon>Pseudomonadati</taxon>
        <taxon>Nitrospinota/Tectimicrobiota group</taxon>
        <taxon>Candidatus Tectimicrobiota</taxon>
        <taxon>Candidatus Entotheonellia</taxon>
        <taxon>Candidatus Entotheonellales</taxon>
        <taxon>Candidatus Entotheonellaceae</taxon>
        <taxon>Candidatus Entotheonella</taxon>
    </lineage>
</organism>
<feature type="region of interest" description="Disordered" evidence="1">
    <location>
        <begin position="216"/>
        <end position="255"/>
    </location>
</feature>
<evidence type="ECO:0000256" key="1">
    <source>
        <dbReference type="SAM" id="MobiDB-lite"/>
    </source>
</evidence>
<feature type="region of interest" description="Disordered" evidence="1">
    <location>
        <begin position="1036"/>
        <end position="1062"/>
    </location>
</feature>
<dbReference type="EMBL" id="AZHX01001879">
    <property type="protein sequence ID" value="ETW99050.1"/>
    <property type="molecule type" value="Genomic_DNA"/>
</dbReference>
<accession>W4LMW1</accession>
<dbReference type="Pfam" id="PF12385">
    <property type="entry name" value="Peptidase_C70"/>
    <property type="match status" value="1"/>
</dbReference>